<evidence type="ECO:0000256" key="4">
    <source>
        <dbReference type="ARBA" id="ARBA00022729"/>
    </source>
</evidence>
<dbReference type="Proteomes" id="UP000326458">
    <property type="component" value="Unassembled WGS sequence"/>
</dbReference>
<dbReference type="InterPro" id="IPR009038">
    <property type="entry name" value="GOLD_dom"/>
</dbReference>
<comment type="subcellular location">
    <subcellularLocation>
        <location evidence="1">Endoplasmic reticulum membrane</location>
        <topology evidence="1">Single-pass type I membrane protein</topology>
    </subcellularLocation>
    <subcellularLocation>
        <location evidence="8">Membrane</location>
        <topology evidence="8">Single-pass type I membrane protein</topology>
    </subcellularLocation>
</comment>
<keyword evidence="7" id="KW-0472">Membrane</keyword>
<sequence>MPRAALGGRRGPWYCRLLLLLFLGPGSGSASEITFQLPDNAKQRFHEDIPRAPTAPSNPDGNVLYQEMKKQYDTYTFTASKNGTHKFCFSKEFSTFTHNFRALTQMQSVCVSIQEALKSVIDYQTQFLLREAQGRSSTEDLNTRVAY</sequence>
<comment type="caution">
    <text evidence="11">The sequence shown here is derived from an EMBL/GenBank/DDBJ whole genome shotgun (WGS) entry which is preliminary data.</text>
</comment>
<keyword evidence="3 8" id="KW-0812">Transmembrane</keyword>
<evidence type="ECO:0000313" key="11">
    <source>
        <dbReference type="EMBL" id="KAB0347461.1"/>
    </source>
</evidence>
<evidence type="ECO:0000313" key="12">
    <source>
        <dbReference type="Proteomes" id="UP000326458"/>
    </source>
</evidence>
<dbReference type="EMBL" id="VCEA01000002">
    <property type="protein sequence ID" value="KAB0347461.1"/>
    <property type="molecule type" value="Genomic_DNA"/>
</dbReference>
<dbReference type="PANTHER" id="PTHR22811">
    <property type="entry name" value="TRANSMEMBRANE EMP24 DOMAIN-CONTAINING PROTEIN"/>
    <property type="match status" value="1"/>
</dbReference>
<evidence type="ECO:0000256" key="2">
    <source>
        <dbReference type="ARBA" id="ARBA00007104"/>
    </source>
</evidence>
<accession>A0A5N3VE03</accession>
<feature type="signal peptide" evidence="9">
    <location>
        <begin position="1"/>
        <end position="30"/>
    </location>
</feature>
<name>A0A5N3VE03_MUNMU</name>
<dbReference type="Pfam" id="PF01105">
    <property type="entry name" value="EMP24_GP25L"/>
    <property type="match status" value="1"/>
</dbReference>
<evidence type="ECO:0000256" key="1">
    <source>
        <dbReference type="ARBA" id="ARBA00004115"/>
    </source>
</evidence>
<feature type="domain" description="GOLD" evidence="10">
    <location>
        <begin position="1"/>
        <end position="127"/>
    </location>
</feature>
<keyword evidence="4 9" id="KW-0732">Signal</keyword>
<dbReference type="AlphaFoldDB" id="A0A5N3VE03"/>
<feature type="non-terminal residue" evidence="11">
    <location>
        <position position="147"/>
    </location>
</feature>
<gene>
    <name evidence="11" type="ORF">FD754_012318</name>
</gene>
<protein>
    <recommendedName>
        <fullName evidence="10">GOLD domain-containing protein</fullName>
    </recommendedName>
</protein>
<comment type="similarity">
    <text evidence="2 8">Belongs to the EMP24/GP25L family.</text>
</comment>
<dbReference type="PROSITE" id="PS50866">
    <property type="entry name" value="GOLD"/>
    <property type="match status" value="1"/>
</dbReference>
<dbReference type="GO" id="GO:0005789">
    <property type="term" value="C:endoplasmic reticulum membrane"/>
    <property type="evidence" value="ECO:0007669"/>
    <property type="project" value="UniProtKB-SubCell"/>
</dbReference>
<evidence type="ECO:0000256" key="7">
    <source>
        <dbReference type="ARBA" id="ARBA00023136"/>
    </source>
</evidence>
<feature type="chain" id="PRO_5024335667" description="GOLD domain-containing protein" evidence="9">
    <location>
        <begin position="31"/>
        <end position="147"/>
    </location>
</feature>
<dbReference type="SMART" id="SM01190">
    <property type="entry name" value="EMP24_GP25L"/>
    <property type="match status" value="1"/>
</dbReference>
<keyword evidence="12" id="KW-1185">Reference proteome</keyword>
<reference evidence="11 12" key="1">
    <citation type="submission" date="2019-06" db="EMBL/GenBank/DDBJ databases">
        <title>Discovery of a novel chromosome fission-fusion reversal in muntjac.</title>
        <authorList>
            <person name="Mudd A.B."/>
            <person name="Bredeson J.V."/>
            <person name="Baum R."/>
            <person name="Hockemeyer D."/>
            <person name="Rokhsar D.S."/>
        </authorList>
    </citation>
    <scope>NUCLEOTIDE SEQUENCE [LARGE SCALE GENOMIC DNA]</scope>
    <source>
        <strain evidence="11">UTSW_UCB_Mm</strain>
        <tissue evidence="11">Fibroblast cell line</tissue>
    </source>
</reference>
<evidence type="ECO:0000256" key="5">
    <source>
        <dbReference type="ARBA" id="ARBA00022824"/>
    </source>
</evidence>
<evidence type="ECO:0000256" key="3">
    <source>
        <dbReference type="ARBA" id="ARBA00022692"/>
    </source>
</evidence>
<organism evidence="11 12">
    <name type="scientific">Muntiacus muntjak</name>
    <name type="common">Barking deer</name>
    <name type="synonym">Indian muntjac</name>
    <dbReference type="NCBI Taxonomy" id="9888"/>
    <lineage>
        <taxon>Eukaryota</taxon>
        <taxon>Metazoa</taxon>
        <taxon>Chordata</taxon>
        <taxon>Craniata</taxon>
        <taxon>Vertebrata</taxon>
        <taxon>Euteleostomi</taxon>
        <taxon>Mammalia</taxon>
        <taxon>Eutheria</taxon>
        <taxon>Laurasiatheria</taxon>
        <taxon>Artiodactyla</taxon>
        <taxon>Ruminantia</taxon>
        <taxon>Pecora</taxon>
        <taxon>Cervidae</taxon>
        <taxon>Muntiacinae</taxon>
        <taxon>Muntiacus</taxon>
    </lineage>
</organism>
<dbReference type="InterPro" id="IPR015720">
    <property type="entry name" value="Emp24-like"/>
</dbReference>
<evidence type="ECO:0000256" key="6">
    <source>
        <dbReference type="ARBA" id="ARBA00022989"/>
    </source>
</evidence>
<evidence type="ECO:0000259" key="10">
    <source>
        <dbReference type="PROSITE" id="PS50866"/>
    </source>
</evidence>
<evidence type="ECO:0000256" key="8">
    <source>
        <dbReference type="RuleBase" id="RU003827"/>
    </source>
</evidence>
<evidence type="ECO:0000256" key="9">
    <source>
        <dbReference type="SAM" id="SignalP"/>
    </source>
</evidence>
<keyword evidence="5" id="KW-0256">Endoplasmic reticulum</keyword>
<keyword evidence="6" id="KW-1133">Transmembrane helix</keyword>
<proteinExistence type="inferred from homology"/>